<dbReference type="GO" id="GO:0016757">
    <property type="term" value="F:glycosyltransferase activity"/>
    <property type="evidence" value="ECO:0007669"/>
    <property type="project" value="UniProtKB-KW"/>
</dbReference>
<evidence type="ECO:0000313" key="12">
    <source>
        <dbReference type="EMBL" id="MEU1954201.1"/>
    </source>
</evidence>
<feature type="transmembrane region" description="Helical" evidence="10">
    <location>
        <begin position="317"/>
        <end position="340"/>
    </location>
</feature>
<reference evidence="12 13" key="1">
    <citation type="submission" date="2024-06" db="EMBL/GenBank/DDBJ databases">
        <title>The Natural Products Discovery Center: Release of the First 8490 Sequenced Strains for Exploring Actinobacteria Biosynthetic Diversity.</title>
        <authorList>
            <person name="Kalkreuter E."/>
            <person name="Kautsar S.A."/>
            <person name="Yang D."/>
            <person name="Bader C.D."/>
            <person name="Teijaro C.N."/>
            <person name="Fluegel L."/>
            <person name="Davis C.M."/>
            <person name="Simpson J.R."/>
            <person name="Lauterbach L."/>
            <person name="Steele A.D."/>
            <person name="Gui C."/>
            <person name="Meng S."/>
            <person name="Li G."/>
            <person name="Viehrig K."/>
            <person name="Ye F."/>
            <person name="Su P."/>
            <person name="Kiefer A.F."/>
            <person name="Nichols A."/>
            <person name="Cepeda A.J."/>
            <person name="Yan W."/>
            <person name="Fan B."/>
            <person name="Jiang Y."/>
            <person name="Adhikari A."/>
            <person name="Zheng C.-J."/>
            <person name="Schuster L."/>
            <person name="Cowan T.M."/>
            <person name="Smanski M.J."/>
            <person name="Chevrette M.G."/>
            <person name="De Carvalho L.P.S."/>
            <person name="Shen B."/>
        </authorList>
    </citation>
    <scope>NUCLEOTIDE SEQUENCE [LARGE SCALE GENOMIC DNA]</scope>
    <source>
        <strain evidence="12 13">NPDC019708</strain>
    </source>
</reference>
<dbReference type="PANTHER" id="PTHR48090">
    <property type="entry name" value="UNDECAPRENYL-PHOSPHATE 4-DEOXY-4-FORMAMIDO-L-ARABINOSE TRANSFERASE-RELATED"/>
    <property type="match status" value="1"/>
</dbReference>
<name>A0ABV2WTN9_9NOCA</name>
<dbReference type="Pfam" id="PF00535">
    <property type="entry name" value="Glycos_transf_2"/>
    <property type="match status" value="1"/>
</dbReference>
<comment type="similarity">
    <text evidence="1">Belongs to the glycosyltransferase 2 family.</text>
</comment>
<keyword evidence="7 10" id="KW-1133">Transmembrane helix</keyword>
<evidence type="ECO:0000256" key="10">
    <source>
        <dbReference type="SAM" id="Phobius"/>
    </source>
</evidence>
<protein>
    <submittedName>
        <fullName evidence="12">Glycosyltransferase</fullName>
        <ecNumber evidence="12">2.4.-.-</ecNumber>
    </submittedName>
</protein>
<dbReference type="Gene3D" id="3.90.550.10">
    <property type="entry name" value="Spore Coat Polysaccharide Biosynthesis Protein SpsA, Chain A"/>
    <property type="match status" value="1"/>
</dbReference>
<dbReference type="GeneID" id="96243914"/>
<organism evidence="12 13">
    <name type="scientific">Nocardia rhamnosiphila</name>
    <dbReference type="NCBI Taxonomy" id="426716"/>
    <lineage>
        <taxon>Bacteria</taxon>
        <taxon>Bacillati</taxon>
        <taxon>Actinomycetota</taxon>
        <taxon>Actinomycetes</taxon>
        <taxon>Mycobacteriales</taxon>
        <taxon>Nocardiaceae</taxon>
        <taxon>Nocardia</taxon>
    </lineage>
</organism>
<evidence type="ECO:0000256" key="5">
    <source>
        <dbReference type="ARBA" id="ARBA00022692"/>
    </source>
</evidence>
<evidence type="ECO:0000256" key="7">
    <source>
        <dbReference type="ARBA" id="ARBA00022989"/>
    </source>
</evidence>
<gene>
    <name evidence="12" type="ORF">ABZ510_20340</name>
</gene>
<proteinExistence type="inferred from homology"/>
<feature type="transmembrane region" description="Helical" evidence="10">
    <location>
        <begin position="282"/>
        <end position="305"/>
    </location>
</feature>
<dbReference type="Proteomes" id="UP001550628">
    <property type="component" value="Unassembled WGS sequence"/>
</dbReference>
<dbReference type="SUPFAM" id="SSF53448">
    <property type="entry name" value="Nucleotide-diphospho-sugar transferases"/>
    <property type="match status" value="1"/>
</dbReference>
<evidence type="ECO:0000256" key="9">
    <source>
        <dbReference type="SAM" id="MobiDB-lite"/>
    </source>
</evidence>
<dbReference type="InterPro" id="IPR050256">
    <property type="entry name" value="Glycosyltransferase_2"/>
</dbReference>
<evidence type="ECO:0000313" key="13">
    <source>
        <dbReference type="Proteomes" id="UP001550628"/>
    </source>
</evidence>
<evidence type="ECO:0000259" key="11">
    <source>
        <dbReference type="Pfam" id="PF00535"/>
    </source>
</evidence>
<comment type="caution">
    <text evidence="12">The sequence shown here is derived from an EMBL/GenBank/DDBJ whole genome shotgun (WGS) entry which is preliminary data.</text>
</comment>
<evidence type="ECO:0000256" key="8">
    <source>
        <dbReference type="ARBA" id="ARBA00023136"/>
    </source>
</evidence>
<keyword evidence="13" id="KW-1185">Reference proteome</keyword>
<dbReference type="RefSeq" id="WP_081877107.1">
    <property type="nucleotide sequence ID" value="NZ_JBEXYG010000005.1"/>
</dbReference>
<feature type="domain" description="Glycosyltransferase 2-like" evidence="11">
    <location>
        <begin position="52"/>
        <end position="191"/>
    </location>
</feature>
<keyword evidence="4 12" id="KW-0808">Transferase</keyword>
<dbReference type="InterPro" id="IPR029044">
    <property type="entry name" value="Nucleotide-diphossugar_trans"/>
</dbReference>
<dbReference type="EMBL" id="JBEYBF010000014">
    <property type="protein sequence ID" value="MEU1954201.1"/>
    <property type="molecule type" value="Genomic_DNA"/>
</dbReference>
<dbReference type="InterPro" id="IPR001173">
    <property type="entry name" value="Glyco_trans_2-like"/>
</dbReference>
<keyword evidence="5 10" id="KW-0812">Transmembrane</keyword>
<keyword evidence="6" id="KW-0448">Lipopolysaccharide biosynthesis</keyword>
<evidence type="ECO:0000256" key="3">
    <source>
        <dbReference type="ARBA" id="ARBA00022676"/>
    </source>
</evidence>
<dbReference type="EC" id="2.4.-.-" evidence="12"/>
<evidence type="ECO:0000256" key="2">
    <source>
        <dbReference type="ARBA" id="ARBA00022475"/>
    </source>
</evidence>
<keyword evidence="8 10" id="KW-0472">Membrane</keyword>
<keyword evidence="2" id="KW-1003">Cell membrane</keyword>
<accession>A0ABV2WTN9</accession>
<sequence length="384" mass="41059">MPFSPSFVSARAADRPPAARSIPDLAAAALRPETDYPSPGFESDSPEVCGISVVVPVYRGEQTVTALVRELHALGVPTATPGGIGFRVAEIVLVHDHGPDRSDLVLQRLAREYPQVRVIWLSRNYGQDAATIAGLAAARGRWIVTMDEDGQHDPACLAAFLDAAYRERADLVYSRPTNTRPHGALRNLTSRGAKLVLATLFAFPASTRFESFRLIRGDIGRRLAEVAANGAYLDVALTWVVGRTATVPVLLRTEGRAESGYNYRRLFSLFWKMVLCTGTRGLRLVSLLGVTLALAGAVLAGVIIYTALTGDGADPEGWASIIVVLLLCSGAVLFSLGLIAEYLGVVLHILVGKPLYLTVESPTPRPPEEMTATAGHRPAEAAAG</sequence>
<feature type="region of interest" description="Disordered" evidence="9">
    <location>
        <begin position="362"/>
        <end position="384"/>
    </location>
</feature>
<evidence type="ECO:0000256" key="1">
    <source>
        <dbReference type="ARBA" id="ARBA00006739"/>
    </source>
</evidence>
<evidence type="ECO:0000256" key="4">
    <source>
        <dbReference type="ARBA" id="ARBA00022679"/>
    </source>
</evidence>
<keyword evidence="3 12" id="KW-0328">Glycosyltransferase</keyword>
<evidence type="ECO:0000256" key="6">
    <source>
        <dbReference type="ARBA" id="ARBA00022985"/>
    </source>
</evidence>
<dbReference type="PANTHER" id="PTHR48090:SF3">
    <property type="entry name" value="UNDECAPRENYL-PHOSPHATE 4-DEOXY-4-FORMAMIDO-L-ARABINOSE TRANSFERASE"/>
    <property type="match status" value="1"/>
</dbReference>